<dbReference type="EMBL" id="CP003614">
    <property type="protein sequence ID" value="AFZ09421.1"/>
    <property type="molecule type" value="Genomic_DNA"/>
</dbReference>
<evidence type="ECO:0000313" key="2">
    <source>
        <dbReference type="Proteomes" id="UP000010478"/>
    </source>
</evidence>
<dbReference type="KEGG" id="oni:Osc7112_5167"/>
<dbReference type="STRING" id="179408.Osc7112_5167"/>
<reference evidence="1 2" key="1">
    <citation type="submission" date="2012-05" db="EMBL/GenBank/DDBJ databases">
        <title>Finished chromosome of genome of Oscillatoria sp. PCC 7112.</title>
        <authorList>
            <consortium name="US DOE Joint Genome Institute"/>
            <person name="Gugger M."/>
            <person name="Coursin T."/>
            <person name="Rippka R."/>
            <person name="Tandeau De Marsac N."/>
            <person name="Huntemann M."/>
            <person name="Wei C.-L."/>
            <person name="Han J."/>
            <person name="Detter J.C."/>
            <person name="Han C."/>
            <person name="Tapia R."/>
            <person name="Davenport K."/>
            <person name="Daligault H."/>
            <person name="Erkkila T."/>
            <person name="Gu W."/>
            <person name="Munk A.C.C."/>
            <person name="Teshima H."/>
            <person name="Xu Y."/>
            <person name="Chain P."/>
            <person name="Chen A."/>
            <person name="Krypides N."/>
            <person name="Mavromatis K."/>
            <person name="Markowitz V."/>
            <person name="Szeto E."/>
            <person name="Ivanova N."/>
            <person name="Mikhailova N."/>
            <person name="Ovchinnikova G."/>
            <person name="Pagani I."/>
            <person name="Pati A."/>
            <person name="Goodwin L."/>
            <person name="Peters L."/>
            <person name="Pitluck S."/>
            <person name="Woyke T."/>
            <person name="Kerfeld C."/>
        </authorList>
    </citation>
    <scope>NUCLEOTIDE SEQUENCE [LARGE SCALE GENOMIC DNA]</scope>
    <source>
        <strain evidence="1 2">PCC 7112</strain>
    </source>
</reference>
<dbReference type="Proteomes" id="UP000010478">
    <property type="component" value="Chromosome"/>
</dbReference>
<accession>K9VN85</accession>
<name>K9VN85_9CYAN</name>
<evidence type="ECO:0000313" key="1">
    <source>
        <dbReference type="EMBL" id="AFZ09421.1"/>
    </source>
</evidence>
<organism evidence="1 2">
    <name type="scientific">Phormidium nigroviride PCC 7112</name>
    <dbReference type="NCBI Taxonomy" id="179408"/>
    <lineage>
        <taxon>Bacteria</taxon>
        <taxon>Bacillati</taxon>
        <taxon>Cyanobacteriota</taxon>
        <taxon>Cyanophyceae</taxon>
        <taxon>Oscillatoriophycideae</taxon>
        <taxon>Oscillatoriales</taxon>
        <taxon>Oscillatoriaceae</taxon>
        <taxon>Phormidium</taxon>
    </lineage>
</organism>
<sequence>MIIISLQNYWLSRGGTQRKKYLPMSQDCFFADLPAIPLVKSPIFPAAIGSGFTYRTLLYEYYYLLLSPLAVGIYPSLY</sequence>
<keyword evidence="2" id="KW-1185">Reference proteome</keyword>
<protein>
    <submittedName>
        <fullName evidence="1">Uncharacterized protein</fullName>
    </submittedName>
</protein>
<dbReference type="AlphaFoldDB" id="K9VN85"/>
<dbReference type="HOGENOM" id="CLU_2618632_0_0_3"/>
<gene>
    <name evidence="1" type="ORF">Osc7112_5167</name>
</gene>
<proteinExistence type="predicted"/>